<gene>
    <name evidence="9" type="primary">trmB</name>
    <name evidence="10" type="ORF">Q783_03195</name>
</gene>
<evidence type="ECO:0000313" key="11">
    <source>
        <dbReference type="Proteomes" id="UP000017469"/>
    </source>
</evidence>
<keyword evidence="3 9" id="KW-0489">Methyltransferase</keyword>
<dbReference type="HOGENOM" id="CLU_050910_2_1_9"/>
<dbReference type="InterPro" id="IPR003358">
    <property type="entry name" value="tRNA_(Gua-N-7)_MeTrfase_Trmb"/>
</dbReference>
<evidence type="ECO:0000256" key="6">
    <source>
        <dbReference type="ARBA" id="ARBA00022694"/>
    </source>
</evidence>
<evidence type="ECO:0000256" key="5">
    <source>
        <dbReference type="ARBA" id="ARBA00022691"/>
    </source>
</evidence>
<dbReference type="UniPathway" id="UPA00989"/>
<evidence type="ECO:0000256" key="4">
    <source>
        <dbReference type="ARBA" id="ARBA00022679"/>
    </source>
</evidence>
<dbReference type="HAMAP" id="MF_01057">
    <property type="entry name" value="tRNA_methyltr_TrmB"/>
    <property type="match status" value="1"/>
</dbReference>
<dbReference type="NCBIfam" id="NF001080">
    <property type="entry name" value="PRK00121.2-2"/>
    <property type="match status" value="1"/>
</dbReference>
<dbReference type="AlphaFoldDB" id="U5SBV0"/>
<feature type="binding site" evidence="9">
    <location>
        <position position="136"/>
    </location>
    <ligand>
        <name>substrate</name>
    </ligand>
</feature>
<feature type="region of interest" description="Interaction with RNA" evidence="9">
    <location>
        <begin position="138"/>
        <end position="143"/>
    </location>
</feature>
<dbReference type="InterPro" id="IPR029063">
    <property type="entry name" value="SAM-dependent_MTases_sf"/>
</dbReference>
<dbReference type="EMBL" id="CP006812">
    <property type="protein sequence ID" value="AGY81307.1"/>
    <property type="molecule type" value="Genomic_DNA"/>
</dbReference>
<evidence type="ECO:0000256" key="3">
    <source>
        <dbReference type="ARBA" id="ARBA00022603"/>
    </source>
</evidence>
<reference evidence="10 11" key="1">
    <citation type="journal article" date="2013" name="Genome Announc.">
        <title>Complete Genome Sequence of Carnobacterium gilichinskyi Strain WN1359T (DSM 27470T).</title>
        <authorList>
            <person name="Leonard M.T."/>
            <person name="Panayotova N."/>
            <person name="Farmerie W.G."/>
            <person name="Triplett E.W."/>
            <person name="Nicholson W.L."/>
        </authorList>
    </citation>
    <scope>NUCLEOTIDE SEQUENCE [LARGE SCALE GENOMIC DNA]</scope>
    <source>
        <strain evidence="10 11">WN1359</strain>
    </source>
</reference>
<keyword evidence="4 9" id="KW-0808">Transferase</keyword>
<comment type="function">
    <text evidence="2 9">Catalyzes the formation of N(7)-methylguanine at position 46 (m7G46) in tRNA.</text>
</comment>
<dbReference type="eggNOG" id="COG0220">
    <property type="taxonomic scope" value="Bacteria"/>
</dbReference>
<proteinExistence type="inferred from homology"/>
<dbReference type="Pfam" id="PF02390">
    <property type="entry name" value="Methyltransf_4"/>
    <property type="match status" value="1"/>
</dbReference>
<comment type="pathway">
    <text evidence="7 9">tRNA modification; N(7)-methylguanine-tRNA biosynthesis.</text>
</comment>
<dbReference type="CDD" id="cd02440">
    <property type="entry name" value="AdoMet_MTases"/>
    <property type="match status" value="1"/>
</dbReference>
<dbReference type="STRING" id="1266845.Q783_03195"/>
<evidence type="ECO:0000313" key="10">
    <source>
        <dbReference type="EMBL" id="AGY81307.1"/>
    </source>
</evidence>
<feature type="binding site" evidence="9">
    <location>
        <position position="58"/>
    </location>
    <ligand>
        <name>S-adenosyl-L-methionine</name>
        <dbReference type="ChEBI" id="CHEBI:59789"/>
    </ligand>
</feature>
<dbReference type="GO" id="GO:0043527">
    <property type="term" value="C:tRNA methyltransferase complex"/>
    <property type="evidence" value="ECO:0007669"/>
    <property type="project" value="TreeGrafter"/>
</dbReference>
<dbReference type="GO" id="GO:0008176">
    <property type="term" value="F:tRNA (guanine(46)-N7)-methyltransferase activity"/>
    <property type="evidence" value="ECO:0007669"/>
    <property type="project" value="UniProtKB-UniRule"/>
</dbReference>
<accession>U5SBV0</accession>
<dbReference type="InterPro" id="IPR055361">
    <property type="entry name" value="tRNA_methyltr_TrmB_bact"/>
</dbReference>
<feature type="binding site" evidence="9">
    <location>
        <position position="168"/>
    </location>
    <ligand>
        <name>substrate</name>
    </ligand>
</feature>
<evidence type="ECO:0000256" key="9">
    <source>
        <dbReference type="HAMAP-Rule" id="MF_01057"/>
    </source>
</evidence>
<comment type="similarity">
    <text evidence="8 9">Belongs to the class I-like SAM-binding methyltransferase superfamily. TrmB family.</text>
</comment>
<dbReference type="FunFam" id="3.40.50.150:FF:000035">
    <property type="entry name" value="tRNA (guanine-N(7)-)-methyltransferase"/>
    <property type="match status" value="1"/>
</dbReference>
<protein>
    <recommendedName>
        <fullName evidence="9">tRNA (guanine-N(7)-)-methyltransferase</fullName>
        <ecNumber evidence="9">2.1.1.33</ecNumber>
    </recommendedName>
    <alternativeName>
        <fullName evidence="9">tRNA (guanine(46)-N(7))-methyltransferase</fullName>
    </alternativeName>
    <alternativeName>
        <fullName evidence="9">tRNA(m7G46)-methyltransferase</fullName>
    </alternativeName>
</protein>
<comment type="catalytic activity">
    <reaction evidence="1 9">
        <text>guanosine(46) in tRNA + S-adenosyl-L-methionine = N(7)-methylguanosine(46) in tRNA + S-adenosyl-L-homocysteine</text>
        <dbReference type="Rhea" id="RHEA:42708"/>
        <dbReference type="Rhea" id="RHEA-COMP:10188"/>
        <dbReference type="Rhea" id="RHEA-COMP:10189"/>
        <dbReference type="ChEBI" id="CHEBI:57856"/>
        <dbReference type="ChEBI" id="CHEBI:59789"/>
        <dbReference type="ChEBI" id="CHEBI:74269"/>
        <dbReference type="ChEBI" id="CHEBI:74480"/>
        <dbReference type="EC" id="2.1.1.33"/>
    </reaction>
</comment>
<keyword evidence="6 9" id="KW-0819">tRNA processing</keyword>
<dbReference type="KEGG" id="caw:Q783_03195"/>
<evidence type="ECO:0000256" key="8">
    <source>
        <dbReference type="ARBA" id="ARBA00060767"/>
    </source>
</evidence>
<keyword evidence="5 9" id="KW-0949">S-adenosyl-L-methionine</keyword>
<dbReference type="PATRIC" id="fig|1266845.5.peg.581"/>
<dbReference type="NCBIfam" id="TIGR00091">
    <property type="entry name" value="tRNA (guanosine(46)-N7)-methyltransferase TrmB"/>
    <property type="match status" value="1"/>
</dbReference>
<feature type="binding site" evidence="9">
    <location>
        <begin position="205"/>
        <end position="208"/>
    </location>
    <ligand>
        <name>substrate</name>
    </ligand>
</feature>
<dbReference type="EC" id="2.1.1.33" evidence="9"/>
<evidence type="ECO:0000256" key="7">
    <source>
        <dbReference type="ARBA" id="ARBA00060552"/>
    </source>
</evidence>
<feature type="binding site" evidence="9">
    <location>
        <position position="132"/>
    </location>
    <ligand>
        <name>S-adenosyl-L-methionine</name>
        <dbReference type="ChEBI" id="CHEBI:59789"/>
    </ligand>
</feature>
<feature type="binding site" evidence="9">
    <location>
        <position position="110"/>
    </location>
    <ligand>
        <name>S-adenosyl-L-methionine</name>
        <dbReference type="ChEBI" id="CHEBI:59789"/>
    </ligand>
</feature>
<dbReference type="Proteomes" id="UP000017469">
    <property type="component" value="Chromosome"/>
</dbReference>
<organism evidence="10 11">
    <name type="scientific">Carnobacterium inhibens subsp. gilichinskyi</name>
    <dbReference type="NCBI Taxonomy" id="1266845"/>
    <lineage>
        <taxon>Bacteria</taxon>
        <taxon>Bacillati</taxon>
        <taxon>Bacillota</taxon>
        <taxon>Bacilli</taxon>
        <taxon>Lactobacillales</taxon>
        <taxon>Carnobacteriaceae</taxon>
        <taxon>Carnobacterium</taxon>
    </lineage>
</organism>
<sequence length="230" mass="27167">MKDIRQTNRMENHNMRLRNKPNAPQKIAEYPHYIPEQPDNWVGKWQERFGNDHPIQIEVGTGKGRFITEMAKLHPEINYIGIELQMSVIVVALDRLIEENLPNLQLLHVNGGSITQYFAEGEVDQVYLNFSDPWPKKRHEKRRLTYKSFLESYEKVLVPEGEIHFKTDNQGLFEYSLSSFSKYGMTLEQVWLNLHESDFEGNVMTEYEEKFSSRGSRIYRVVAKFPKRKK</sequence>
<dbReference type="PANTHER" id="PTHR23417:SF14">
    <property type="entry name" value="PENTACOTRIPEPTIDE-REPEAT REGION OF PRORP DOMAIN-CONTAINING PROTEIN"/>
    <property type="match status" value="1"/>
</dbReference>
<dbReference type="PANTHER" id="PTHR23417">
    <property type="entry name" value="3-DEOXY-D-MANNO-OCTULOSONIC-ACID TRANSFERASE/TRNA GUANINE-N 7 - -METHYLTRANSFERASE"/>
    <property type="match status" value="1"/>
</dbReference>
<dbReference type="SUPFAM" id="SSF53335">
    <property type="entry name" value="S-adenosyl-L-methionine-dependent methyltransferases"/>
    <property type="match status" value="1"/>
</dbReference>
<name>U5SBV0_9LACT</name>
<dbReference type="Gene3D" id="3.40.50.150">
    <property type="entry name" value="Vaccinia Virus protein VP39"/>
    <property type="match status" value="1"/>
</dbReference>
<evidence type="ECO:0000256" key="2">
    <source>
        <dbReference type="ARBA" id="ARBA00003015"/>
    </source>
</evidence>
<evidence type="ECO:0000256" key="1">
    <source>
        <dbReference type="ARBA" id="ARBA00000142"/>
    </source>
</evidence>
<dbReference type="PROSITE" id="PS51625">
    <property type="entry name" value="SAM_MT_TRMB"/>
    <property type="match status" value="1"/>
</dbReference>
<feature type="binding site" evidence="9">
    <location>
        <position position="83"/>
    </location>
    <ligand>
        <name>S-adenosyl-L-methionine</name>
        <dbReference type="ChEBI" id="CHEBI:59789"/>
    </ligand>
</feature>